<organism evidence="6 7">
    <name type="scientific">Virgisporangium aurantiacum</name>
    <dbReference type="NCBI Taxonomy" id="175570"/>
    <lineage>
        <taxon>Bacteria</taxon>
        <taxon>Bacillati</taxon>
        <taxon>Actinomycetota</taxon>
        <taxon>Actinomycetes</taxon>
        <taxon>Micromonosporales</taxon>
        <taxon>Micromonosporaceae</taxon>
        <taxon>Virgisporangium</taxon>
    </lineage>
</organism>
<dbReference type="PROSITE" id="PS00671">
    <property type="entry name" value="D_2_HYDROXYACID_DH_3"/>
    <property type="match status" value="1"/>
</dbReference>
<keyword evidence="7" id="KW-1185">Reference proteome</keyword>
<dbReference type="Pfam" id="PF00389">
    <property type="entry name" value="2-Hacid_dh"/>
    <property type="match status" value="1"/>
</dbReference>
<dbReference type="GO" id="GO:0051287">
    <property type="term" value="F:NAD binding"/>
    <property type="evidence" value="ECO:0007669"/>
    <property type="project" value="InterPro"/>
</dbReference>
<dbReference type="GO" id="GO:0016616">
    <property type="term" value="F:oxidoreductase activity, acting on the CH-OH group of donors, NAD or NADP as acceptor"/>
    <property type="evidence" value="ECO:0007669"/>
    <property type="project" value="InterPro"/>
</dbReference>
<evidence type="ECO:0000313" key="7">
    <source>
        <dbReference type="Proteomes" id="UP000612585"/>
    </source>
</evidence>
<evidence type="ECO:0000256" key="3">
    <source>
        <dbReference type="RuleBase" id="RU003719"/>
    </source>
</evidence>
<proteinExistence type="inferred from homology"/>
<protein>
    <submittedName>
        <fullName evidence="6">Glycerate dehydrogenase</fullName>
    </submittedName>
</protein>
<dbReference type="SUPFAM" id="SSF51735">
    <property type="entry name" value="NAD(P)-binding Rossmann-fold domains"/>
    <property type="match status" value="1"/>
</dbReference>
<dbReference type="CDD" id="cd12167">
    <property type="entry name" value="2-Hacid_dh_8"/>
    <property type="match status" value="1"/>
</dbReference>
<dbReference type="PANTHER" id="PTHR42938:SF9">
    <property type="entry name" value="FORMATE DEHYDROGENASE 1"/>
    <property type="match status" value="1"/>
</dbReference>
<evidence type="ECO:0000259" key="4">
    <source>
        <dbReference type="Pfam" id="PF00389"/>
    </source>
</evidence>
<dbReference type="InterPro" id="IPR036291">
    <property type="entry name" value="NAD(P)-bd_dom_sf"/>
</dbReference>
<dbReference type="AlphaFoldDB" id="A0A8J3Z8F4"/>
<feature type="domain" description="D-isomer specific 2-hydroxyacid dehydrogenase catalytic" evidence="4">
    <location>
        <begin position="49"/>
        <end position="293"/>
    </location>
</feature>
<name>A0A8J3Z8F4_9ACTN</name>
<evidence type="ECO:0000256" key="1">
    <source>
        <dbReference type="ARBA" id="ARBA00005854"/>
    </source>
</evidence>
<keyword evidence="2 3" id="KW-0560">Oxidoreductase</keyword>
<evidence type="ECO:0000313" key="6">
    <source>
        <dbReference type="EMBL" id="GIJ59279.1"/>
    </source>
</evidence>
<sequence length="332" mass="35099">MAPRPPAVLALAPWARDGAFPPDVMRRLTRLVDVDPELTLTSFDPPHAALARAEILISGWGCPRVDAAVLDAAPALRACVHAAGTVKNHLDPVVFERGLLVSSAAGANAVPVAEYTIAAVTLGAKRAFARARSYAAEPAVVARSPADSGLLGCTVGVVGASRIGRLVLDGLRRLDVAVLLHDPYLAPREARRLGAEPVDLDALCRRSDLLTIHAPALPETRHLLDDRRLALMPDGAVLINTARGSLVDTDALTRECATGRISAVLDVTEPEPLPPGHPLLDMPNVFITPHLAGAQGRELRRLGEFATDEVGRLVRGEPLQGGVEAHQLTLNA</sequence>
<reference evidence="6" key="1">
    <citation type="submission" date="2021-01" db="EMBL/GenBank/DDBJ databases">
        <title>Whole genome shotgun sequence of Virgisporangium aurantiacum NBRC 16421.</title>
        <authorList>
            <person name="Komaki H."/>
            <person name="Tamura T."/>
        </authorList>
    </citation>
    <scope>NUCLEOTIDE SEQUENCE</scope>
    <source>
        <strain evidence="6">NBRC 16421</strain>
    </source>
</reference>
<accession>A0A8J3Z8F4</accession>
<dbReference type="Pfam" id="PF02826">
    <property type="entry name" value="2-Hacid_dh_C"/>
    <property type="match status" value="1"/>
</dbReference>
<dbReference type="Proteomes" id="UP000612585">
    <property type="component" value="Unassembled WGS sequence"/>
</dbReference>
<dbReference type="Gene3D" id="3.40.50.720">
    <property type="entry name" value="NAD(P)-binding Rossmann-like Domain"/>
    <property type="match status" value="2"/>
</dbReference>
<evidence type="ECO:0000256" key="2">
    <source>
        <dbReference type="ARBA" id="ARBA00023002"/>
    </source>
</evidence>
<dbReference type="EMBL" id="BOPG01000045">
    <property type="protein sequence ID" value="GIJ59279.1"/>
    <property type="molecule type" value="Genomic_DNA"/>
</dbReference>
<comment type="similarity">
    <text evidence="1 3">Belongs to the D-isomer specific 2-hydroxyacid dehydrogenase family.</text>
</comment>
<dbReference type="InterPro" id="IPR029753">
    <property type="entry name" value="D-isomer_DH_CS"/>
</dbReference>
<dbReference type="SUPFAM" id="SSF52283">
    <property type="entry name" value="Formate/glycerate dehydrogenase catalytic domain-like"/>
    <property type="match status" value="1"/>
</dbReference>
<dbReference type="PANTHER" id="PTHR42938">
    <property type="entry name" value="FORMATE DEHYDROGENASE 1"/>
    <property type="match status" value="1"/>
</dbReference>
<comment type="caution">
    <text evidence="6">The sequence shown here is derived from an EMBL/GenBank/DDBJ whole genome shotgun (WGS) entry which is preliminary data.</text>
</comment>
<evidence type="ECO:0000259" key="5">
    <source>
        <dbReference type="Pfam" id="PF02826"/>
    </source>
</evidence>
<dbReference type="InterPro" id="IPR006140">
    <property type="entry name" value="D-isomer_DH_NAD-bd"/>
</dbReference>
<dbReference type="InterPro" id="IPR006139">
    <property type="entry name" value="D-isomer_2_OHA_DH_cat_dom"/>
</dbReference>
<gene>
    <name evidence="6" type="ORF">Vau01_067950</name>
</gene>
<feature type="domain" description="D-isomer specific 2-hydroxyacid dehydrogenase NAD-binding" evidence="5">
    <location>
        <begin position="123"/>
        <end position="292"/>
    </location>
</feature>
<dbReference type="RefSeq" id="WP_239152060.1">
    <property type="nucleotide sequence ID" value="NZ_BOPG01000045.1"/>
</dbReference>